<keyword evidence="3" id="KW-0472">Membrane</keyword>
<keyword evidence="8" id="KW-1185">Reference proteome</keyword>
<dbReference type="InterPro" id="IPR006059">
    <property type="entry name" value="SBP"/>
</dbReference>
<keyword evidence="2 6" id="KW-0732">Signal</keyword>
<dbReference type="Gene3D" id="3.40.190.10">
    <property type="entry name" value="Periplasmic binding protein-like II"/>
    <property type="match status" value="2"/>
</dbReference>
<reference evidence="7 8" key="1">
    <citation type="submission" date="2019-03" db="EMBL/GenBank/DDBJ databases">
        <title>Draft genome sequences of novel Actinobacteria.</title>
        <authorList>
            <person name="Sahin N."/>
            <person name="Ay H."/>
            <person name="Saygin H."/>
        </authorList>
    </citation>
    <scope>NUCLEOTIDE SEQUENCE [LARGE SCALE GENOMIC DNA]</scope>
    <source>
        <strain evidence="7 8">5K138</strain>
    </source>
</reference>
<evidence type="ECO:0000313" key="8">
    <source>
        <dbReference type="Proteomes" id="UP000294739"/>
    </source>
</evidence>
<dbReference type="InParanoid" id="A0A4R5CXX0"/>
<comment type="caution">
    <text evidence="7">The sequence shown here is derived from an EMBL/GenBank/DDBJ whole genome shotgun (WGS) entry which is preliminary data.</text>
</comment>
<dbReference type="AlphaFoldDB" id="A0A4R5CXX0"/>
<dbReference type="SUPFAM" id="SSF53850">
    <property type="entry name" value="Periplasmic binding protein-like II"/>
    <property type="match status" value="1"/>
</dbReference>
<keyword evidence="1" id="KW-1003">Cell membrane</keyword>
<sequence length="501" mass="54843">MRKFIRILSALTVGSVLLAACGGGDEPEEGEGGTVQLTVAEFSYGTELPDNDPVKAQLAEELGVDVELSLGVDPDEYWGQLATTLASGDAPDLFFVDRIHLHQMANQGLLLDLTDYIDEDLGTFDEFVGEDSYLQTTINDKVYALPKRGSGYNPNTYWIRKDWLDNLNLEIPESVDDLMTVAKAFTEQDPDGNGQSDTYGLTGATLGSAANNQAWYPIWGAFGSGGPGVFYEKNGEIVNGFDDPATKDALEYINSLVGAGVVDPDYATNTLPLDHERAMQGMAGIINIEWPRMQKPEFIDQFEELQPDAEWVQIAPMAGPGGSGAMPLDLYTSGGYAVPASLAEDEEKLNKIFELMNYISTEDGNRLVSYGIEGSHFELAGDQVTMTEQGVAESEPFWLYQFSGRDEASYLKTKFDYASAAIDFAWNQPTMEVHRSLVTPPEGYNDTDAATYAAQQVAQFINGSRSLDEWDAFVDELKTQFGYQQYIDAGTQQLEDLGVAG</sequence>
<evidence type="ECO:0000313" key="7">
    <source>
        <dbReference type="EMBL" id="TDE02785.1"/>
    </source>
</evidence>
<feature type="chain" id="PRO_5020864498" evidence="6">
    <location>
        <begin position="20"/>
        <end position="501"/>
    </location>
</feature>
<evidence type="ECO:0000256" key="2">
    <source>
        <dbReference type="ARBA" id="ARBA00022729"/>
    </source>
</evidence>
<dbReference type="InterPro" id="IPR050490">
    <property type="entry name" value="Bact_solute-bd_prot1"/>
</dbReference>
<dbReference type="PANTHER" id="PTHR43649:SF33">
    <property type="entry name" value="POLYGALACTURONAN_RHAMNOGALACTURONAN-BINDING PROTEIN YTCQ"/>
    <property type="match status" value="1"/>
</dbReference>
<keyword evidence="4" id="KW-0564">Palmitate</keyword>
<name>A0A4R5CXX0_9ACTN</name>
<dbReference type="PANTHER" id="PTHR43649">
    <property type="entry name" value="ARABINOSE-BINDING PROTEIN-RELATED"/>
    <property type="match status" value="1"/>
</dbReference>
<proteinExistence type="predicted"/>
<dbReference type="OrthoDB" id="9787283at2"/>
<protein>
    <submittedName>
        <fullName evidence="7">Extracellular solute-binding protein</fullName>
    </submittedName>
</protein>
<dbReference type="EMBL" id="SMKZ01000034">
    <property type="protein sequence ID" value="TDE02785.1"/>
    <property type="molecule type" value="Genomic_DNA"/>
</dbReference>
<evidence type="ECO:0000256" key="4">
    <source>
        <dbReference type="ARBA" id="ARBA00023139"/>
    </source>
</evidence>
<organism evidence="7 8">
    <name type="scientific">Jiangella asiatica</name>
    <dbReference type="NCBI Taxonomy" id="2530372"/>
    <lineage>
        <taxon>Bacteria</taxon>
        <taxon>Bacillati</taxon>
        <taxon>Actinomycetota</taxon>
        <taxon>Actinomycetes</taxon>
        <taxon>Jiangellales</taxon>
        <taxon>Jiangellaceae</taxon>
        <taxon>Jiangella</taxon>
    </lineage>
</organism>
<evidence type="ECO:0000256" key="6">
    <source>
        <dbReference type="SAM" id="SignalP"/>
    </source>
</evidence>
<dbReference type="PROSITE" id="PS51257">
    <property type="entry name" value="PROKAR_LIPOPROTEIN"/>
    <property type="match status" value="1"/>
</dbReference>
<evidence type="ECO:0000256" key="1">
    <source>
        <dbReference type="ARBA" id="ARBA00022475"/>
    </source>
</evidence>
<gene>
    <name evidence="7" type="ORF">E1269_21030</name>
</gene>
<evidence type="ECO:0000256" key="3">
    <source>
        <dbReference type="ARBA" id="ARBA00023136"/>
    </source>
</evidence>
<keyword evidence="5" id="KW-0449">Lipoprotein</keyword>
<feature type="signal peptide" evidence="6">
    <location>
        <begin position="1"/>
        <end position="19"/>
    </location>
</feature>
<evidence type="ECO:0000256" key="5">
    <source>
        <dbReference type="ARBA" id="ARBA00023288"/>
    </source>
</evidence>
<accession>A0A4R5CXX0</accession>
<dbReference type="Pfam" id="PF01547">
    <property type="entry name" value="SBP_bac_1"/>
    <property type="match status" value="1"/>
</dbReference>
<dbReference type="RefSeq" id="WP_131898178.1">
    <property type="nucleotide sequence ID" value="NZ_SMKZ01000034.1"/>
</dbReference>
<dbReference type="Proteomes" id="UP000294739">
    <property type="component" value="Unassembled WGS sequence"/>
</dbReference>